<dbReference type="Pfam" id="PF00364">
    <property type="entry name" value="Biotin_lipoyl"/>
    <property type="match status" value="1"/>
</dbReference>
<keyword evidence="11" id="KW-1185">Reference proteome</keyword>
<dbReference type="Pfam" id="PF02817">
    <property type="entry name" value="E3_binding"/>
    <property type="match status" value="1"/>
</dbReference>
<evidence type="ECO:0000259" key="8">
    <source>
        <dbReference type="PROSITE" id="PS50968"/>
    </source>
</evidence>
<gene>
    <name evidence="10" type="ORF">ACFQRF_23070</name>
</gene>
<dbReference type="SUPFAM" id="SSF51230">
    <property type="entry name" value="Single hybrid motif"/>
    <property type="match status" value="1"/>
</dbReference>
<dbReference type="SUPFAM" id="SSF47005">
    <property type="entry name" value="Peripheral subunit-binding domain of 2-oxo acid dehydrogenase complex"/>
    <property type="match status" value="1"/>
</dbReference>
<evidence type="ECO:0000256" key="4">
    <source>
        <dbReference type="ARBA" id="ARBA00022823"/>
    </source>
</evidence>
<protein>
    <recommendedName>
        <fullName evidence="6">Dihydrolipoamide acetyltransferase component of pyruvate dehydrogenase complex</fullName>
        <ecNumber evidence="6">2.3.1.-</ecNumber>
    </recommendedName>
</protein>
<evidence type="ECO:0000313" key="11">
    <source>
        <dbReference type="Proteomes" id="UP001596540"/>
    </source>
</evidence>
<dbReference type="RefSeq" id="WP_379873263.1">
    <property type="nucleotide sequence ID" value="NZ_JBHTBH010000013.1"/>
</dbReference>
<comment type="cofactor">
    <cofactor evidence="1 6">
        <name>(R)-lipoate</name>
        <dbReference type="ChEBI" id="CHEBI:83088"/>
    </cofactor>
</comment>
<dbReference type="EC" id="2.3.1.-" evidence="6"/>
<dbReference type="InterPro" id="IPR023213">
    <property type="entry name" value="CAT-like_dom_sf"/>
</dbReference>
<dbReference type="Gene3D" id="3.30.559.10">
    <property type="entry name" value="Chloramphenicol acetyltransferase-like domain"/>
    <property type="match status" value="1"/>
</dbReference>
<feature type="domain" description="Peripheral subunit-binding (PSBD)" evidence="9">
    <location>
        <begin position="163"/>
        <end position="200"/>
    </location>
</feature>
<evidence type="ECO:0000256" key="7">
    <source>
        <dbReference type="SAM" id="MobiDB-lite"/>
    </source>
</evidence>
<dbReference type="CDD" id="cd06849">
    <property type="entry name" value="lipoyl_domain"/>
    <property type="match status" value="1"/>
</dbReference>
<dbReference type="GO" id="GO:0016746">
    <property type="term" value="F:acyltransferase activity"/>
    <property type="evidence" value="ECO:0007669"/>
    <property type="project" value="UniProtKB-KW"/>
</dbReference>
<accession>A0ABW2KKV2</accession>
<dbReference type="PROSITE" id="PS00189">
    <property type="entry name" value="LIPOYL"/>
    <property type="match status" value="1"/>
</dbReference>
<evidence type="ECO:0000256" key="1">
    <source>
        <dbReference type="ARBA" id="ARBA00001938"/>
    </source>
</evidence>
<dbReference type="InterPro" id="IPR001078">
    <property type="entry name" value="2-oxoacid_DH_actylTfrase"/>
</dbReference>
<dbReference type="InterPro" id="IPR050743">
    <property type="entry name" value="2-oxoacid_DH_E2_comp"/>
</dbReference>
<evidence type="ECO:0000256" key="6">
    <source>
        <dbReference type="RuleBase" id="RU003423"/>
    </source>
</evidence>
<dbReference type="InterPro" id="IPR011053">
    <property type="entry name" value="Single_hybrid_motif"/>
</dbReference>
<dbReference type="Proteomes" id="UP001596540">
    <property type="component" value="Unassembled WGS sequence"/>
</dbReference>
<evidence type="ECO:0000256" key="2">
    <source>
        <dbReference type="ARBA" id="ARBA00007317"/>
    </source>
</evidence>
<evidence type="ECO:0000259" key="9">
    <source>
        <dbReference type="PROSITE" id="PS51826"/>
    </source>
</evidence>
<evidence type="ECO:0000256" key="5">
    <source>
        <dbReference type="ARBA" id="ARBA00023315"/>
    </source>
</evidence>
<keyword evidence="5 6" id="KW-0012">Acyltransferase</keyword>
<dbReference type="InterPro" id="IPR000089">
    <property type="entry name" value="Biotin_lipoyl"/>
</dbReference>
<dbReference type="Pfam" id="PF00198">
    <property type="entry name" value="2-oxoacid_dh"/>
    <property type="match status" value="1"/>
</dbReference>
<evidence type="ECO:0000313" key="10">
    <source>
        <dbReference type="EMBL" id="MFC7330616.1"/>
    </source>
</evidence>
<dbReference type="InterPro" id="IPR004167">
    <property type="entry name" value="PSBD"/>
</dbReference>
<feature type="domain" description="Lipoyl-binding" evidence="8">
    <location>
        <begin position="7"/>
        <end position="82"/>
    </location>
</feature>
<keyword evidence="4 6" id="KW-0450">Lipoyl</keyword>
<dbReference type="SUPFAM" id="SSF52777">
    <property type="entry name" value="CoA-dependent acyltransferases"/>
    <property type="match status" value="1"/>
</dbReference>
<sequence>MTGPSAVREFPLPDLGEGLTEAEVLTWLVAVGDTVHVDQPVAEVETAKAVVEVPCPFHGTVTALHGAPGETVAVGAPLISVDTAPARPATGFAEPGVAVPEARGSAEGGGPVGGAAPEGTGSGAVLVGYGTAEERPRRSRGARRAPRPPRPGAGAAPRGRVPVVSPLVRRLAREHGLDVAAIAGSGEGGLVLRRDVESAIAVAGERATPAGAAADAERPGVERIPLRGARRTMVERLSRSRREIPEATVWVDADATGLLRLRSALNEAAPDRPVSLLALLARFCVLGLARFPALNSQVDADRAEVVRFAHVNLGFAAQTPRGLLVPVVHDAHRMSARELSAELTALTDAARAGTLPPGRLTGGTFTVNNYGVFGVDGSAAIINHPEAAILGMGRIVRRPWVPADAPDTEDAVRARLVTELTLTFDHRVCDGAEAGGFLRFVADCVERPELLLGDL</sequence>
<dbReference type="InterPro" id="IPR003016">
    <property type="entry name" value="2-oxoA_DH_lipoyl-BS"/>
</dbReference>
<comment type="caution">
    <text evidence="10">The sequence shown here is derived from an EMBL/GenBank/DDBJ whole genome shotgun (WGS) entry which is preliminary data.</text>
</comment>
<dbReference type="EMBL" id="JBHTBH010000013">
    <property type="protein sequence ID" value="MFC7330616.1"/>
    <property type="molecule type" value="Genomic_DNA"/>
</dbReference>
<feature type="compositionally biased region" description="Basic residues" evidence="7">
    <location>
        <begin position="137"/>
        <end position="147"/>
    </location>
</feature>
<proteinExistence type="inferred from homology"/>
<dbReference type="PROSITE" id="PS50968">
    <property type="entry name" value="BIOTINYL_LIPOYL"/>
    <property type="match status" value="1"/>
</dbReference>
<dbReference type="Gene3D" id="2.40.50.100">
    <property type="match status" value="1"/>
</dbReference>
<reference evidence="11" key="1">
    <citation type="journal article" date="2019" name="Int. J. Syst. Evol. Microbiol.">
        <title>The Global Catalogue of Microorganisms (GCM) 10K type strain sequencing project: providing services to taxonomists for standard genome sequencing and annotation.</title>
        <authorList>
            <consortium name="The Broad Institute Genomics Platform"/>
            <consortium name="The Broad Institute Genome Sequencing Center for Infectious Disease"/>
            <person name="Wu L."/>
            <person name="Ma J."/>
        </authorList>
    </citation>
    <scope>NUCLEOTIDE SEQUENCE [LARGE SCALE GENOMIC DNA]</scope>
    <source>
        <strain evidence="11">CGMCC 4.7382</strain>
    </source>
</reference>
<feature type="region of interest" description="Disordered" evidence="7">
    <location>
        <begin position="100"/>
        <end position="160"/>
    </location>
</feature>
<comment type="similarity">
    <text evidence="2 6">Belongs to the 2-oxoacid dehydrogenase family.</text>
</comment>
<dbReference type="InterPro" id="IPR036625">
    <property type="entry name" value="E3-bd_dom_sf"/>
</dbReference>
<keyword evidence="3 6" id="KW-0808">Transferase</keyword>
<dbReference type="PANTHER" id="PTHR43178">
    <property type="entry name" value="DIHYDROLIPOAMIDE ACETYLTRANSFERASE COMPONENT OF PYRUVATE DEHYDROGENASE COMPLEX"/>
    <property type="match status" value="1"/>
</dbReference>
<organism evidence="10 11">
    <name type="scientific">Marinactinospora rubrisoli</name>
    <dbReference type="NCBI Taxonomy" id="2715399"/>
    <lineage>
        <taxon>Bacteria</taxon>
        <taxon>Bacillati</taxon>
        <taxon>Actinomycetota</taxon>
        <taxon>Actinomycetes</taxon>
        <taxon>Streptosporangiales</taxon>
        <taxon>Nocardiopsidaceae</taxon>
        <taxon>Marinactinospora</taxon>
    </lineage>
</organism>
<dbReference type="Gene3D" id="4.10.320.10">
    <property type="entry name" value="E3-binding domain"/>
    <property type="match status" value="1"/>
</dbReference>
<evidence type="ECO:0000256" key="3">
    <source>
        <dbReference type="ARBA" id="ARBA00022679"/>
    </source>
</evidence>
<dbReference type="PROSITE" id="PS51826">
    <property type="entry name" value="PSBD"/>
    <property type="match status" value="1"/>
</dbReference>
<name>A0ABW2KKV2_9ACTN</name>
<dbReference type="PANTHER" id="PTHR43178:SF5">
    <property type="entry name" value="LIPOAMIDE ACYLTRANSFERASE COMPONENT OF BRANCHED-CHAIN ALPHA-KETO ACID DEHYDROGENASE COMPLEX, MITOCHONDRIAL"/>
    <property type="match status" value="1"/>
</dbReference>